<name>A0ABW7Z8Y7_9ACTN</name>
<dbReference type="EMBL" id="JBITGY010000015">
    <property type="protein sequence ID" value="MFI6504638.1"/>
    <property type="molecule type" value="Genomic_DNA"/>
</dbReference>
<comment type="caution">
    <text evidence="2">The sequence shown here is derived from an EMBL/GenBank/DDBJ whole genome shotgun (WGS) entry which is preliminary data.</text>
</comment>
<reference evidence="2 3" key="1">
    <citation type="submission" date="2024-10" db="EMBL/GenBank/DDBJ databases">
        <title>The Natural Products Discovery Center: Release of the First 8490 Sequenced Strains for Exploring Actinobacteria Biosynthetic Diversity.</title>
        <authorList>
            <person name="Kalkreuter E."/>
            <person name="Kautsar S.A."/>
            <person name="Yang D."/>
            <person name="Bader C.D."/>
            <person name="Teijaro C.N."/>
            <person name="Fluegel L."/>
            <person name="Davis C.M."/>
            <person name="Simpson J.R."/>
            <person name="Lauterbach L."/>
            <person name="Steele A.D."/>
            <person name="Gui C."/>
            <person name="Meng S."/>
            <person name="Li G."/>
            <person name="Viehrig K."/>
            <person name="Ye F."/>
            <person name="Su P."/>
            <person name="Kiefer A.F."/>
            <person name="Nichols A."/>
            <person name="Cepeda A.J."/>
            <person name="Yan W."/>
            <person name="Fan B."/>
            <person name="Jiang Y."/>
            <person name="Adhikari A."/>
            <person name="Zheng C.-J."/>
            <person name="Schuster L."/>
            <person name="Cowan T.M."/>
            <person name="Smanski M.J."/>
            <person name="Chevrette M.G."/>
            <person name="De Carvalho L.P.S."/>
            <person name="Shen B."/>
        </authorList>
    </citation>
    <scope>NUCLEOTIDE SEQUENCE [LARGE SCALE GENOMIC DNA]</scope>
    <source>
        <strain evidence="2 3">NPDC050545</strain>
    </source>
</reference>
<evidence type="ECO:0000256" key="1">
    <source>
        <dbReference type="SAM" id="MobiDB-lite"/>
    </source>
</evidence>
<keyword evidence="3" id="KW-1185">Reference proteome</keyword>
<proteinExistence type="predicted"/>
<evidence type="ECO:0000313" key="3">
    <source>
        <dbReference type="Proteomes" id="UP001612741"/>
    </source>
</evidence>
<protein>
    <submittedName>
        <fullName evidence="2">Uncharacterized protein</fullName>
    </submittedName>
</protein>
<accession>A0ABW7Z8Y7</accession>
<feature type="region of interest" description="Disordered" evidence="1">
    <location>
        <begin position="22"/>
        <end position="64"/>
    </location>
</feature>
<evidence type="ECO:0000313" key="2">
    <source>
        <dbReference type="EMBL" id="MFI6504638.1"/>
    </source>
</evidence>
<gene>
    <name evidence="2" type="ORF">ACIBG2_45135</name>
</gene>
<organism evidence="2 3">
    <name type="scientific">Nonomuraea typhae</name>
    <dbReference type="NCBI Taxonomy" id="2603600"/>
    <lineage>
        <taxon>Bacteria</taxon>
        <taxon>Bacillati</taxon>
        <taxon>Actinomycetota</taxon>
        <taxon>Actinomycetes</taxon>
        <taxon>Streptosporangiales</taxon>
        <taxon>Streptosporangiaceae</taxon>
        <taxon>Nonomuraea</taxon>
    </lineage>
</organism>
<sequence length="64" mass="7125">MDDFHCRVMEINQRFRRRERTKAPEILFDGTRRQAPAGILAEGGDGQAPARTPAAGPMRALETS</sequence>
<dbReference type="RefSeq" id="WP_397090450.1">
    <property type="nucleotide sequence ID" value="NZ_JBITGY010000015.1"/>
</dbReference>
<dbReference type="Proteomes" id="UP001612741">
    <property type="component" value="Unassembled WGS sequence"/>
</dbReference>